<gene>
    <name evidence="1" type="ORF">A1O1_08101</name>
</gene>
<dbReference type="InterPro" id="IPR050977">
    <property type="entry name" value="Fungal_Meroterpenoid_Isomerase"/>
</dbReference>
<protein>
    <recommendedName>
        <fullName evidence="3">SnoaL-like domain-containing protein</fullName>
    </recommendedName>
</protein>
<dbReference type="STRING" id="1182541.W9XP94"/>
<dbReference type="PANTHER" id="PTHR39598">
    <property type="entry name" value="AUSTINOL SYNTHESIS PROTEIN F-RELATED"/>
    <property type="match status" value="1"/>
</dbReference>
<dbReference type="Gene3D" id="3.10.450.50">
    <property type="match status" value="1"/>
</dbReference>
<dbReference type="HOGENOM" id="CLU_108113_3_0_1"/>
<proteinExistence type="predicted"/>
<evidence type="ECO:0000313" key="2">
    <source>
        <dbReference type="Proteomes" id="UP000019484"/>
    </source>
</evidence>
<accession>W9XP94</accession>
<dbReference type="AlphaFoldDB" id="W9XP94"/>
<dbReference type="eggNOG" id="ENOG502S4TQ">
    <property type="taxonomic scope" value="Eukaryota"/>
</dbReference>
<comment type="caution">
    <text evidence="1">The sequence shown here is derived from an EMBL/GenBank/DDBJ whole genome shotgun (WGS) entry which is preliminary data.</text>
</comment>
<evidence type="ECO:0008006" key="3">
    <source>
        <dbReference type="Google" id="ProtNLM"/>
    </source>
</evidence>
<dbReference type="EMBL" id="AMWN01000007">
    <property type="protein sequence ID" value="EXJ82033.1"/>
    <property type="molecule type" value="Genomic_DNA"/>
</dbReference>
<dbReference type="Proteomes" id="UP000019484">
    <property type="component" value="Unassembled WGS sequence"/>
</dbReference>
<evidence type="ECO:0000313" key="1">
    <source>
        <dbReference type="EMBL" id="EXJ82033.1"/>
    </source>
</evidence>
<name>W9XP94_9EURO</name>
<dbReference type="PANTHER" id="PTHR39598:SF1">
    <property type="entry name" value="AUSTINOID BIOSYNTHESIS CLUSTERS PROTEIN F-RELATED"/>
    <property type="match status" value="1"/>
</dbReference>
<organism evidence="1 2">
    <name type="scientific">Capronia coronata CBS 617.96</name>
    <dbReference type="NCBI Taxonomy" id="1182541"/>
    <lineage>
        <taxon>Eukaryota</taxon>
        <taxon>Fungi</taxon>
        <taxon>Dikarya</taxon>
        <taxon>Ascomycota</taxon>
        <taxon>Pezizomycotina</taxon>
        <taxon>Eurotiomycetes</taxon>
        <taxon>Chaetothyriomycetidae</taxon>
        <taxon>Chaetothyriales</taxon>
        <taxon>Herpotrichiellaceae</taxon>
        <taxon>Capronia</taxon>
    </lineage>
</organism>
<dbReference type="OrthoDB" id="3758478at2759"/>
<dbReference type="GeneID" id="19162953"/>
<dbReference type="RefSeq" id="XP_007727154.1">
    <property type="nucleotide sequence ID" value="XM_007728964.1"/>
</dbReference>
<sequence>MAPTRAQLLSTSDKFIRAYNEWTIASILSVRSSGCIHRTLPASRARKPKNNVEFARFLKPLLSVYRELTLSNIDEAETVIDVKKRKVVLHLKSHADTDAGPYENEYFFILTMSQDGDLIDEVVEYLDSGYTDDFAERLQQASRGKD</sequence>
<keyword evidence="2" id="KW-1185">Reference proteome</keyword>
<reference evidence="1 2" key="1">
    <citation type="submission" date="2013-03" db="EMBL/GenBank/DDBJ databases">
        <title>The Genome Sequence of Capronia coronata CBS 617.96.</title>
        <authorList>
            <consortium name="The Broad Institute Genomics Platform"/>
            <person name="Cuomo C."/>
            <person name="de Hoog S."/>
            <person name="Gorbushina A."/>
            <person name="Walker B."/>
            <person name="Young S.K."/>
            <person name="Zeng Q."/>
            <person name="Gargeya S."/>
            <person name="Fitzgerald M."/>
            <person name="Haas B."/>
            <person name="Abouelleil A."/>
            <person name="Allen A.W."/>
            <person name="Alvarado L."/>
            <person name="Arachchi H.M."/>
            <person name="Berlin A.M."/>
            <person name="Chapman S.B."/>
            <person name="Gainer-Dewar J."/>
            <person name="Goldberg J."/>
            <person name="Griggs A."/>
            <person name="Gujja S."/>
            <person name="Hansen M."/>
            <person name="Howarth C."/>
            <person name="Imamovic A."/>
            <person name="Ireland A."/>
            <person name="Larimer J."/>
            <person name="McCowan C."/>
            <person name="Murphy C."/>
            <person name="Pearson M."/>
            <person name="Poon T.W."/>
            <person name="Priest M."/>
            <person name="Roberts A."/>
            <person name="Saif S."/>
            <person name="Shea T."/>
            <person name="Sisk P."/>
            <person name="Sykes S."/>
            <person name="Wortman J."/>
            <person name="Nusbaum C."/>
            <person name="Birren B."/>
        </authorList>
    </citation>
    <scope>NUCLEOTIDE SEQUENCE [LARGE SCALE GENOMIC DNA]</scope>
    <source>
        <strain evidence="1 2">CBS 617.96</strain>
    </source>
</reference>